<protein>
    <submittedName>
        <fullName evidence="1">Uncharacterized protein</fullName>
    </submittedName>
</protein>
<reference evidence="1 2" key="1">
    <citation type="submission" date="2018-09" db="EMBL/GenBank/DDBJ databases">
        <title>Genomic Encyclopedia of Archaeal and Bacterial Type Strains, Phase II (KMG-II): from individual species to whole genera.</title>
        <authorList>
            <person name="Goeker M."/>
        </authorList>
    </citation>
    <scope>NUCLEOTIDE SEQUENCE [LARGE SCALE GENOMIC DNA]</scope>
    <source>
        <strain evidence="1 2">DSM 27148</strain>
    </source>
</reference>
<accession>A0A419WB43</accession>
<dbReference type="EMBL" id="RAPN01000001">
    <property type="protein sequence ID" value="RKD92659.1"/>
    <property type="molecule type" value="Genomic_DNA"/>
</dbReference>
<organism evidence="1 2">
    <name type="scientific">Mangrovibacterium diazotrophicum</name>
    <dbReference type="NCBI Taxonomy" id="1261403"/>
    <lineage>
        <taxon>Bacteria</taxon>
        <taxon>Pseudomonadati</taxon>
        <taxon>Bacteroidota</taxon>
        <taxon>Bacteroidia</taxon>
        <taxon>Marinilabiliales</taxon>
        <taxon>Prolixibacteraceae</taxon>
        <taxon>Mangrovibacterium</taxon>
    </lineage>
</organism>
<keyword evidence="2" id="KW-1185">Reference proteome</keyword>
<dbReference type="AlphaFoldDB" id="A0A419WB43"/>
<comment type="caution">
    <text evidence="1">The sequence shown here is derived from an EMBL/GenBank/DDBJ whole genome shotgun (WGS) entry which is preliminary data.</text>
</comment>
<name>A0A419WB43_9BACT</name>
<evidence type="ECO:0000313" key="2">
    <source>
        <dbReference type="Proteomes" id="UP000283387"/>
    </source>
</evidence>
<proteinExistence type="predicted"/>
<gene>
    <name evidence="1" type="ORF">BC643_3035</name>
</gene>
<sequence length="49" mass="5756">MKLKRKQYFEGRTLGFVDYFLSLSPQSKNVLSQDKLLKLNYGIEEITKS</sequence>
<evidence type="ECO:0000313" key="1">
    <source>
        <dbReference type="EMBL" id="RKD92659.1"/>
    </source>
</evidence>
<dbReference type="Proteomes" id="UP000283387">
    <property type="component" value="Unassembled WGS sequence"/>
</dbReference>